<dbReference type="Gene3D" id="3.60.10.10">
    <property type="entry name" value="Endonuclease/exonuclease/phosphatase"/>
    <property type="match status" value="1"/>
</dbReference>
<sequence>MNADCGYLSKKKMLQLHLRKDTEFIWAIPDKYDTTLGKGDCAYDR</sequence>
<accession>A0A183JUY7</accession>
<dbReference type="Proteomes" id="UP000279833">
    <property type="component" value="Unassembled WGS sequence"/>
</dbReference>
<evidence type="ECO:0000313" key="3">
    <source>
        <dbReference type="WBParaSite" id="SCUD_0000653001-mRNA-1"/>
    </source>
</evidence>
<dbReference type="AlphaFoldDB" id="A0A183JUY7"/>
<protein>
    <submittedName>
        <fullName evidence="3">Transposase</fullName>
    </submittedName>
</protein>
<name>A0A183JUY7_9TREM</name>
<dbReference type="WBParaSite" id="SCUD_0000653001-mRNA-1">
    <property type="protein sequence ID" value="SCUD_0000653001-mRNA-1"/>
    <property type="gene ID" value="SCUD_0000653001"/>
</dbReference>
<proteinExistence type="predicted"/>
<dbReference type="STRING" id="6186.A0A183JUY7"/>
<dbReference type="InterPro" id="IPR036691">
    <property type="entry name" value="Endo/exonu/phosph_ase_sf"/>
</dbReference>
<dbReference type="EMBL" id="UZAK01014964">
    <property type="protein sequence ID" value="VDP04960.1"/>
    <property type="molecule type" value="Genomic_DNA"/>
</dbReference>
<gene>
    <name evidence="1" type="ORF">SCUD_LOCUS6529</name>
</gene>
<organism evidence="3">
    <name type="scientific">Schistosoma curassoni</name>
    <dbReference type="NCBI Taxonomy" id="6186"/>
    <lineage>
        <taxon>Eukaryota</taxon>
        <taxon>Metazoa</taxon>
        <taxon>Spiralia</taxon>
        <taxon>Lophotrochozoa</taxon>
        <taxon>Platyhelminthes</taxon>
        <taxon>Trematoda</taxon>
        <taxon>Digenea</taxon>
        <taxon>Strigeidida</taxon>
        <taxon>Schistosomatoidea</taxon>
        <taxon>Schistosomatidae</taxon>
        <taxon>Schistosoma</taxon>
    </lineage>
</organism>
<reference evidence="1 2" key="2">
    <citation type="submission" date="2018-11" db="EMBL/GenBank/DDBJ databases">
        <authorList>
            <consortium name="Pathogen Informatics"/>
        </authorList>
    </citation>
    <scope>NUCLEOTIDE SEQUENCE [LARGE SCALE GENOMIC DNA]</scope>
    <source>
        <strain evidence="1">Dakar</strain>
        <strain evidence="2">Dakar, Senegal</strain>
    </source>
</reference>
<evidence type="ECO:0000313" key="2">
    <source>
        <dbReference type="Proteomes" id="UP000279833"/>
    </source>
</evidence>
<keyword evidence="2" id="KW-1185">Reference proteome</keyword>
<evidence type="ECO:0000313" key="1">
    <source>
        <dbReference type="EMBL" id="VDP04960.1"/>
    </source>
</evidence>
<reference evidence="3" key="1">
    <citation type="submission" date="2016-06" db="UniProtKB">
        <authorList>
            <consortium name="WormBaseParasite"/>
        </authorList>
    </citation>
    <scope>IDENTIFICATION</scope>
</reference>